<keyword evidence="7" id="KW-1185">Reference proteome</keyword>
<dbReference type="SUPFAM" id="SSF52540">
    <property type="entry name" value="P-loop containing nucleoside triphosphate hydrolases"/>
    <property type="match status" value="1"/>
</dbReference>
<feature type="domain" description="Nephrocystin 3-like N-terminal" evidence="5">
    <location>
        <begin position="311"/>
        <end position="480"/>
    </location>
</feature>
<evidence type="ECO:0000313" key="7">
    <source>
        <dbReference type="Proteomes" id="UP000078397"/>
    </source>
</evidence>
<dbReference type="Gene3D" id="1.25.40.20">
    <property type="entry name" value="Ankyrin repeat-containing domain"/>
    <property type="match status" value="1"/>
</dbReference>
<dbReference type="InterPro" id="IPR002110">
    <property type="entry name" value="Ankyrin_rpt"/>
</dbReference>
<dbReference type="Pfam" id="PF12796">
    <property type="entry name" value="Ank_2"/>
    <property type="match status" value="1"/>
</dbReference>
<feature type="repeat" description="ANK" evidence="2">
    <location>
        <begin position="1163"/>
        <end position="1195"/>
    </location>
</feature>
<dbReference type="STRING" id="1380566.A0A179FR95"/>
<proteinExistence type="predicted"/>
<feature type="region of interest" description="Disordered" evidence="3">
    <location>
        <begin position="714"/>
        <end position="792"/>
    </location>
</feature>
<dbReference type="PROSITE" id="PS50297">
    <property type="entry name" value="ANK_REP_REGION"/>
    <property type="match status" value="2"/>
</dbReference>
<accession>A0A179FR95</accession>
<evidence type="ECO:0000313" key="6">
    <source>
        <dbReference type="EMBL" id="OAQ67661.1"/>
    </source>
</evidence>
<dbReference type="Proteomes" id="UP000078397">
    <property type="component" value="Unassembled WGS sequence"/>
</dbReference>
<name>A0A179FR95_METCM</name>
<evidence type="ECO:0000256" key="3">
    <source>
        <dbReference type="SAM" id="MobiDB-lite"/>
    </source>
</evidence>
<feature type="region of interest" description="Disordered" evidence="3">
    <location>
        <begin position="1"/>
        <end position="26"/>
    </location>
</feature>
<keyword evidence="2" id="KW-0040">ANK repeat</keyword>
<evidence type="ECO:0000259" key="4">
    <source>
        <dbReference type="Pfam" id="PF24809"/>
    </source>
</evidence>
<evidence type="ECO:0000256" key="2">
    <source>
        <dbReference type="PROSITE-ProRule" id="PRU00023"/>
    </source>
</evidence>
<keyword evidence="1" id="KW-0677">Repeat</keyword>
<dbReference type="PANTHER" id="PTHR10039">
    <property type="entry name" value="AMELOGENIN"/>
    <property type="match status" value="1"/>
</dbReference>
<dbReference type="Pfam" id="PF24883">
    <property type="entry name" value="NPHP3_N"/>
    <property type="match status" value="1"/>
</dbReference>
<reference evidence="6 7" key="1">
    <citation type="journal article" date="2016" name="PLoS Pathog.">
        <title>Biosynthesis of antibiotic leucinostatins in bio-control fungus Purpureocillium lilacinum and their inhibition on phytophthora revealed by genome mining.</title>
        <authorList>
            <person name="Wang G."/>
            <person name="Liu Z."/>
            <person name="Lin R."/>
            <person name="Li E."/>
            <person name="Mao Z."/>
            <person name="Ling J."/>
            <person name="Yang Y."/>
            <person name="Yin W.B."/>
            <person name="Xie B."/>
        </authorList>
    </citation>
    <scope>NUCLEOTIDE SEQUENCE [LARGE SCALE GENOMIC DNA]</scope>
    <source>
        <strain evidence="6">170</strain>
    </source>
</reference>
<dbReference type="Pfam" id="PF24809">
    <property type="entry name" value="DUF7708"/>
    <property type="match status" value="1"/>
</dbReference>
<dbReference type="Gene3D" id="3.40.50.300">
    <property type="entry name" value="P-loop containing nucleotide triphosphate hydrolases"/>
    <property type="match status" value="1"/>
</dbReference>
<evidence type="ECO:0000256" key="1">
    <source>
        <dbReference type="ARBA" id="ARBA00022737"/>
    </source>
</evidence>
<gene>
    <name evidence="6" type="ORF">VFPPC_04023</name>
</gene>
<dbReference type="GeneID" id="28847433"/>
<sequence length="1297" mass="143942">MPTLGDTKPTDETDSSTLAASEDGSVAEKQGKWAAALRALSDEDRQLFENLHLDAQKPALSVLQDVLAATNEKKEECVKKRIKVKIKGREIVIRDVLDKISAWVTKFISIGDVIVQYDPAHAALPWAAVRFVLQISVNDFEMFDFALSSIERLVNYITISSIFEVQYLQPKHHHLKAYPQLSEAVESLYANVLKFLGYLLRYFGSSTIARHLKSIVVSKNDIESKFQPIEAARLRVDELSRLMAAEYTEEEFQVLQDKLEELYRPIARTADHLEAINDGLERDTRVRILKAISTIPYPVHHKTARKGRLEGSGAWLLRSKAFLDWRSESISSVLWLHGIPGSGKTKLASLVVDELVQTNKVAYFYCIRNPAEPHRGQCDKVMASIVRQLASVKPGQPILDPVIEQYREAIDGFSEFEDQAWSIEESERVMLELLAEYPAVTIILDALDEVNYEERQTLMDVLSRLIQKSPNLLKIFISSRDNYDIVLHLAESPNIYIDADENAEDIASFINDRLDNARLLHGKLPIELRDTIAQTLKTGARGMFRWVELQIQSLVPLKVAADIRDRLGKLPPTLEGSYWELYNTILESGKHASKLAIFTFQWLLYAQKVITKENFATIASASFQIEEQDGEIMDSGSPEAITTGEILDVCANLVVLRNEVFVLAHLSVREFLEGLTTRNVDTMMATRGNAAIAAACLRLFLSSVESAYGELQQPAVADSARDTKLAQTSIQEVTDTPTEANELSQSGHAAKSATAEADSKANGNNSIDDSSVPEAEDNKTDPSSDTSNNDTIRIRIQDQKVETEPIQVKIATKLLGGQNPHALIYSCVHWVEHVAASAELRTRHPLASLLTGFLVNAKDSENVTMSFQVWHAMAANLKDRSQFPFHGKLQEAADQPSPIWVACLYNWPELVQQIYQLNWYDGINKERLIESIKAPKEWDIVSAHGYYRKMTPLVYAAVSGDVKLTTLILDNTGKDIIWGDLSIGTHPLVGAAASGDSEMVSMWLERDHDGLETEADALRAAAGSGRRETMTLLLEHNAELILRGGYKAVNFACARGQTEAVVMLVEAGAPTVRGANFVASATYYRHYDVVKYLLDKQIGLSGRAQALNLAVSHGDDKGAAILREYGAKREPAAVIRAIKAGTRTSAIRLIEAGFDVQRHYFIERDTPLHVAAQRGYTDLVSALIKAGACVNAKNRSGQTPLHVAAAQKGSYDTCKLLLDGGADTLIEDQNEHVPLDIAEQGSDAVVENLIRGKMEDLFKELQDWDKARGQTIATDEGSKDRELTVIGKDGHELHTCE</sequence>
<dbReference type="InterPro" id="IPR036770">
    <property type="entry name" value="Ankyrin_rpt-contain_sf"/>
</dbReference>
<evidence type="ECO:0000259" key="5">
    <source>
        <dbReference type="Pfam" id="PF24883"/>
    </source>
</evidence>
<protein>
    <submittedName>
        <fullName evidence="6">Ankyrin repeat-containing protein</fullName>
    </submittedName>
</protein>
<dbReference type="InterPro" id="IPR027417">
    <property type="entry name" value="P-loop_NTPase"/>
</dbReference>
<dbReference type="RefSeq" id="XP_018144511.1">
    <property type="nucleotide sequence ID" value="XM_018283439.1"/>
</dbReference>
<organism evidence="6 7">
    <name type="scientific">Pochonia chlamydosporia 170</name>
    <dbReference type="NCBI Taxonomy" id="1380566"/>
    <lineage>
        <taxon>Eukaryota</taxon>
        <taxon>Fungi</taxon>
        <taxon>Dikarya</taxon>
        <taxon>Ascomycota</taxon>
        <taxon>Pezizomycotina</taxon>
        <taxon>Sordariomycetes</taxon>
        <taxon>Hypocreomycetidae</taxon>
        <taxon>Hypocreales</taxon>
        <taxon>Clavicipitaceae</taxon>
        <taxon>Pochonia</taxon>
    </lineage>
</organism>
<dbReference type="EMBL" id="LSBJ02000003">
    <property type="protein sequence ID" value="OAQ67661.1"/>
    <property type="molecule type" value="Genomic_DNA"/>
</dbReference>
<dbReference type="InterPro" id="IPR056125">
    <property type="entry name" value="DUF7708"/>
</dbReference>
<dbReference type="PANTHER" id="PTHR10039:SF16">
    <property type="entry name" value="GPI INOSITOL-DEACYLASE"/>
    <property type="match status" value="1"/>
</dbReference>
<dbReference type="KEGG" id="pchm:VFPPC_04023"/>
<feature type="repeat" description="ANK" evidence="2">
    <location>
        <begin position="1196"/>
        <end position="1229"/>
    </location>
</feature>
<dbReference type="PROSITE" id="PS50088">
    <property type="entry name" value="ANK_REPEAT"/>
    <property type="match status" value="2"/>
</dbReference>
<feature type="compositionally biased region" description="Polar residues" evidence="3">
    <location>
        <begin position="725"/>
        <end position="747"/>
    </location>
</feature>
<dbReference type="OrthoDB" id="4870739at2759"/>
<comment type="caution">
    <text evidence="6">The sequence shown here is derived from an EMBL/GenBank/DDBJ whole genome shotgun (WGS) entry which is preliminary data.</text>
</comment>
<feature type="domain" description="DUF7708" evidence="4">
    <location>
        <begin position="96"/>
        <end position="242"/>
    </location>
</feature>
<dbReference type="InterPro" id="IPR056884">
    <property type="entry name" value="NPHP3-like_N"/>
</dbReference>
<dbReference type="SUPFAM" id="SSF48403">
    <property type="entry name" value="Ankyrin repeat"/>
    <property type="match status" value="1"/>
</dbReference>
<dbReference type="SMART" id="SM00248">
    <property type="entry name" value="ANK"/>
    <property type="match status" value="6"/>
</dbReference>